<gene>
    <name evidence="2" type="ORF">VW23_009435</name>
</gene>
<dbReference type="EMBL" id="LAJE02000051">
    <property type="protein sequence ID" value="OEO32841.1"/>
    <property type="molecule type" value="Genomic_DNA"/>
</dbReference>
<dbReference type="InterPro" id="IPR050708">
    <property type="entry name" value="T6SS_VgrG/RHS"/>
</dbReference>
<comment type="caution">
    <text evidence="2">The sequence shown here is derived from an EMBL/GenBank/DDBJ whole genome shotgun (WGS) entry which is preliminary data.</text>
</comment>
<dbReference type="InterPro" id="IPR006530">
    <property type="entry name" value="YD"/>
</dbReference>
<dbReference type="Proteomes" id="UP000095463">
    <property type="component" value="Unassembled WGS sequence"/>
</dbReference>
<dbReference type="RefSeq" id="WP_069907996.1">
    <property type="nucleotide sequence ID" value="NZ_LAJE02000051.1"/>
</dbReference>
<dbReference type="PANTHER" id="PTHR32305">
    <property type="match status" value="1"/>
</dbReference>
<dbReference type="Gene3D" id="2.180.10.10">
    <property type="entry name" value="RHS repeat-associated core"/>
    <property type="match status" value="1"/>
</dbReference>
<dbReference type="InterPro" id="IPR031325">
    <property type="entry name" value="RHS_repeat"/>
</dbReference>
<dbReference type="NCBIfam" id="TIGR01643">
    <property type="entry name" value="YD_repeat_2x"/>
    <property type="match status" value="1"/>
</dbReference>
<reference evidence="2 3" key="1">
    <citation type="journal article" date="2015" name="Genome Announc.">
        <title>Genome Assemblies of Three Soil-Associated Devosia species: D. insulae, D. limi, and D. soli.</title>
        <authorList>
            <person name="Hassan Y.I."/>
            <person name="Lepp D."/>
            <person name="Zhou T."/>
        </authorList>
    </citation>
    <scope>NUCLEOTIDE SEQUENCE [LARGE SCALE GENOMIC DNA]</scope>
    <source>
        <strain evidence="2 3">DS-56</strain>
    </source>
</reference>
<organism evidence="2 3">
    <name type="scientific">Devosia insulae DS-56</name>
    <dbReference type="NCBI Taxonomy" id="1116389"/>
    <lineage>
        <taxon>Bacteria</taxon>
        <taxon>Pseudomonadati</taxon>
        <taxon>Pseudomonadota</taxon>
        <taxon>Alphaproteobacteria</taxon>
        <taxon>Hyphomicrobiales</taxon>
        <taxon>Devosiaceae</taxon>
        <taxon>Devosia</taxon>
    </lineage>
</organism>
<proteinExistence type="predicted"/>
<feature type="region of interest" description="Disordered" evidence="1">
    <location>
        <begin position="1"/>
        <end position="49"/>
    </location>
</feature>
<dbReference type="PANTHER" id="PTHR32305:SF15">
    <property type="entry name" value="PROTEIN RHSA-RELATED"/>
    <property type="match status" value="1"/>
</dbReference>
<dbReference type="Pfam" id="PF05593">
    <property type="entry name" value="RHS_repeat"/>
    <property type="match status" value="1"/>
</dbReference>
<evidence type="ECO:0000256" key="1">
    <source>
        <dbReference type="SAM" id="MobiDB-lite"/>
    </source>
</evidence>
<keyword evidence="3" id="KW-1185">Reference proteome</keyword>
<evidence type="ECO:0000313" key="3">
    <source>
        <dbReference type="Proteomes" id="UP000095463"/>
    </source>
</evidence>
<accession>A0A1E5XW88</accession>
<feature type="compositionally biased region" description="Low complexity" evidence="1">
    <location>
        <begin position="16"/>
        <end position="25"/>
    </location>
</feature>
<protein>
    <submittedName>
        <fullName evidence="2">Uncharacterized protein</fullName>
    </submittedName>
</protein>
<dbReference type="OrthoDB" id="6057489at2"/>
<evidence type="ECO:0000313" key="2">
    <source>
        <dbReference type="EMBL" id="OEO32841.1"/>
    </source>
</evidence>
<name>A0A1E5XW88_9HYPH</name>
<sequence length="1903" mass="204480">MNYWATSNVAPEARDPSPSLRPSPSETRAPADPARGRRKLELAGTGRPLAWTDATGTTLRFDHDQDDNLCRIASGDWFVGIEGRHGQQTFATTDPHGRTEMRLSRGGRSRSIVRGEDRVSLVLDEAERLLRVELPGSTAALLYDWDDDGGCIIRAEGGRALLHLEAAGAARRIRLDRETWIDEAIEPTRVALSAAAGGVVVDTLELELSNLTAITERRWADGSGDRYSRDTEGRLASHTHFDALGGTIEQSWEYLGADLTLTDTGRRTPGEAGRILALDRPDGSAVRYSYDAAGRRVSRIGPDGETRYGYDPLGTLCHVELPDGALVRYDTDGMGRRVASRQVDLLRYEHRDEIGRLWAVTGAAGQSLHVYIWVGDRIVARLDGPVGAPVAEAYLCDPLGTPNGVLIATETGWQFERVAAPAFGRADCRARPTLYGHFADPETGLIHFGARDLDPELGLFLNPDPWHGGDDDPRRWAGATDADLAEEAERATAGWHDYALCRFDPLGRTDRDGHVSRGDVALHIIRFMLLPTWGFPMTAISLFFFQPVNFYLEIVGLIVWAFKQLCEDKTHPWRYHTIAKSQIALGSTRQVAFALGLNGFLPRVVAGGRNNDRAVTVGNVVWINREDLEVLGRAEVVDVHDISAGPTAFNNDATKRSLAALLCTDAGNRQRLHVAGWTHAPGNAVRSRTIGSVTADGFVDDPATAGAPAPGTIHLRQPIPLSIPVPGKTGDKEKIEVIEFVRPASTTLVQLETINQVQFALEVPTSTSFAKADWLRISASGVADVAYREVADVQDMTGNKALILDRELPASLAHDLKVEAIAPASGAATIPGWTNTTSTPKTLTLAVATPPPATAPDLSLDAYLQVEATTATTPPAPPTAPGSTPTPQKIRFAGVAALRSRLTLEPDRAGVAVGKKLARMVAGPRFSAVVAKAAARGKLTFTAPLPAIAKDDLLIIAGGTGTTPAYVRAKGGLAGGVLEIDPPLPATLVPADATRLDVSKAIPLGDEPAVEVTAMLGTGADVDAKVPRLSFLAVGNFVAYGDPGARVLRRVAAVPAFEADLTDEPVGTGPFKLTRAEPVLGKFRAGVPRASFDRFLKVMSALPSSAFGAWPNNLLAIHLVNTSNDAKALESAAYFVQWPTTGRPAGFVPEFRNTWSLTTQGTTQYIVLDAPLPLIRRKDDEDGKVKRWWRIQPDDYEGRSDILAETPILKLVASEYTIGARRFDVPGHRVLAHEPEALVPEHPRVHDTHRRTLIEHELNHTVQCNFWGPFMTALPLSGGIMTGADILTAAKILDPPEWLQPGNGPIPLNEDLNWFQILSIGGLMQMAWKYVFLLPFWARDDLRDSIKNWDFEDMNKVFSPVSRLISQAMPQVNPNASGRDRWLQVLGQVAARALDLRSWTPGPGFVPGQLPDGAASFLEQGASRASGDLYSTILTANDRYNLRTRNRLFGESFDGSANLHAGLGKPIRLLAYAGSRTDRTLPAANADTLDAIPTYRQGTSEIPPFVISVAANPSSPPPTPASAVALLPAGLYAVTDPTGAPRPTIMVDPPSSGTVPAPFVAAFADDVVAPRPRAFVPLPPRVNRTTGFYLIGGGPCQMTVRAGAIRVAATIKLGGTVASGDTLTINLTPPGTVGGPITVTVNAPSALSLADFADRAANRLRRDLPYFTAGMYADDKDNGIRIFARHGLVPLRITTSVSAGSSLTAKVDPADLKDDGKTETVTLSFNDEVKLGGELLPWLLPPASGAAPATPLQRFQLEENDLKVRAPRGTKSGNLGNVGIRELTLDADSTIGNTPMSDGTGWKLVMPKAVPSAPIRLKLFRTITKTDPAFDLNFPDVPTLAGVRSYLDGDIFIVVRDILLDVQALPAIAAQTTQWDAPFDLTLPIRLAPLSSTHLPLPTSAPS</sequence>